<protein>
    <submittedName>
        <fullName evidence="3">Ig-like domain-containing surface protein</fullName>
    </submittedName>
</protein>
<reference evidence="4" key="1">
    <citation type="submission" date="2017-04" db="EMBL/GenBank/DDBJ databases">
        <title>Function of individual gut microbiota members based on whole genome sequencing of pure cultures obtained from chicken caecum.</title>
        <authorList>
            <person name="Medvecky M."/>
            <person name="Cejkova D."/>
            <person name="Polansky O."/>
            <person name="Karasova D."/>
            <person name="Kubasova T."/>
            <person name="Cizek A."/>
            <person name="Rychlik I."/>
        </authorList>
    </citation>
    <scope>NUCLEOTIDE SEQUENCE [LARGE SCALE GENOMIC DNA]</scope>
    <source>
        <strain evidence="4">An90</strain>
    </source>
</reference>
<evidence type="ECO:0000259" key="2">
    <source>
        <dbReference type="SMART" id="SM00635"/>
    </source>
</evidence>
<dbReference type="eggNOG" id="COG5492">
    <property type="taxonomic scope" value="Bacteria"/>
</dbReference>
<comment type="caution">
    <text evidence="3">The sequence shown here is derived from an EMBL/GenBank/DDBJ whole genome shotgun (WGS) entry which is preliminary data.</text>
</comment>
<dbReference type="AlphaFoldDB" id="A0A1Y3QTH1"/>
<feature type="chain" id="PRO_5012576354" evidence="1">
    <location>
        <begin position="19"/>
        <end position="448"/>
    </location>
</feature>
<accession>A0A1Y3QTH1</accession>
<proteinExistence type="predicted"/>
<feature type="signal peptide" evidence="1">
    <location>
        <begin position="1"/>
        <end position="18"/>
    </location>
</feature>
<dbReference type="Gene3D" id="2.60.40.1080">
    <property type="match status" value="1"/>
</dbReference>
<dbReference type="InterPro" id="IPR003343">
    <property type="entry name" value="Big_2"/>
</dbReference>
<dbReference type="Pfam" id="PF02368">
    <property type="entry name" value="Big_2"/>
    <property type="match status" value="1"/>
</dbReference>
<dbReference type="EMBL" id="NFHB01000006">
    <property type="protein sequence ID" value="OUN02972.1"/>
    <property type="molecule type" value="Genomic_DNA"/>
</dbReference>
<sequence length="448" mass="47981">MKKYLTLLLLAVVSVATGAGCSSNDKPVQITSLKLNEKDLELTVGESFRLVATTRPADAGATIRWTSSDESVATVDQAGLVTLRAFGTAVITARYRSYSARCTVATLQEPPLDPSAALGAPLSDDIVYSKNVVLYAPRRIMQGFDLTDGGEIYYSQISSDGTSVIVCRAAGPGQDARAEYMTLKYFGHGTQIVAEEASDGKTYIWLNSNASVDSSGEYGDNWSVSRVEFVPGALLEAGYAGETFFLNKDGQYDQQVAIDFPARRLLVGSRKSGVRYFWIFDLDEALALPLKTMTATVTVGSAGSDPVTREIRARDLNDCRVLGSFSVPAGSDKENDVYSYSHQGHEVAGNYVYFYEGNAVETGADSFASKAYVTVFNYSGKIVVPRTEVAAVADAAGLAAAGLTTTGYAEGESLKVRDGKLYLGVACRDGSSSNRRANILVYDCVQAE</sequence>
<dbReference type="Proteomes" id="UP000195772">
    <property type="component" value="Unassembled WGS sequence"/>
</dbReference>
<dbReference type="OrthoDB" id="1004077at2"/>
<evidence type="ECO:0000313" key="4">
    <source>
        <dbReference type="Proteomes" id="UP000195772"/>
    </source>
</evidence>
<dbReference type="RefSeq" id="WP_087402836.1">
    <property type="nucleotide sequence ID" value="NZ_JADPGS010000002.1"/>
</dbReference>
<dbReference type="PROSITE" id="PS51257">
    <property type="entry name" value="PROKAR_LIPOPROTEIN"/>
    <property type="match status" value="1"/>
</dbReference>
<evidence type="ECO:0000256" key="1">
    <source>
        <dbReference type="SAM" id="SignalP"/>
    </source>
</evidence>
<organism evidence="3 4">
    <name type="scientific">Alistipes onderdonkii</name>
    <dbReference type="NCBI Taxonomy" id="328813"/>
    <lineage>
        <taxon>Bacteria</taxon>
        <taxon>Pseudomonadati</taxon>
        <taxon>Bacteroidota</taxon>
        <taxon>Bacteroidia</taxon>
        <taxon>Bacteroidales</taxon>
        <taxon>Rikenellaceae</taxon>
        <taxon>Alistipes</taxon>
    </lineage>
</organism>
<evidence type="ECO:0000313" key="3">
    <source>
        <dbReference type="EMBL" id="OUN02972.1"/>
    </source>
</evidence>
<keyword evidence="1" id="KW-0732">Signal</keyword>
<feature type="domain" description="BIG2" evidence="2">
    <location>
        <begin position="29"/>
        <end position="105"/>
    </location>
</feature>
<dbReference type="SMART" id="SM00635">
    <property type="entry name" value="BID_2"/>
    <property type="match status" value="1"/>
</dbReference>
<dbReference type="InterPro" id="IPR008964">
    <property type="entry name" value="Invasin/intimin_cell_adhesion"/>
</dbReference>
<name>A0A1Y3QTH1_9BACT</name>
<dbReference type="SUPFAM" id="SSF49373">
    <property type="entry name" value="Invasin/intimin cell-adhesion fragments"/>
    <property type="match status" value="1"/>
</dbReference>
<gene>
    <name evidence="3" type="ORF">B5G41_09580</name>
</gene>